<dbReference type="KEGG" id="mtw:CQW49_06865"/>
<gene>
    <name evidence="1" type="ORF">CQW49_06865</name>
</gene>
<dbReference type="Proteomes" id="UP000230709">
    <property type="component" value="Chromosome"/>
</dbReference>
<evidence type="ECO:0000313" key="2">
    <source>
        <dbReference type="Proteomes" id="UP000230709"/>
    </source>
</evidence>
<organism evidence="1 2">
    <name type="scientific">Methylosinus trichosporium (strain ATCC 35070 / NCIMB 11131 / UNIQEM 75 / OB3b)</name>
    <dbReference type="NCBI Taxonomy" id="595536"/>
    <lineage>
        <taxon>Bacteria</taxon>
        <taxon>Pseudomonadati</taxon>
        <taxon>Pseudomonadota</taxon>
        <taxon>Alphaproteobacteria</taxon>
        <taxon>Hyphomicrobiales</taxon>
        <taxon>Methylocystaceae</taxon>
        <taxon>Methylosinus</taxon>
    </lineage>
</organism>
<protein>
    <submittedName>
        <fullName evidence="1">Uncharacterized protein</fullName>
    </submittedName>
</protein>
<reference evidence="2" key="1">
    <citation type="submission" date="2017-10" db="EMBL/GenBank/DDBJ databases">
        <title>Completed PacBio SMRT sequence of Methylosinus trichosporium OB3b reveals presence of a third large plasmid.</title>
        <authorList>
            <person name="Charles T.C."/>
            <person name="Lynch M.D.J."/>
            <person name="Heil J.R."/>
            <person name="Cheng J."/>
        </authorList>
    </citation>
    <scope>NUCLEOTIDE SEQUENCE [LARGE SCALE GENOMIC DNA]</scope>
    <source>
        <strain evidence="2">OB3b</strain>
    </source>
</reference>
<name>A0A2D2CYB7_METT3</name>
<accession>A0A2D2CYB7</accession>
<dbReference type="STRING" id="595536.GCA_000178815_03782"/>
<proteinExistence type="predicted"/>
<evidence type="ECO:0000313" key="1">
    <source>
        <dbReference type="EMBL" id="ATQ67639.1"/>
    </source>
</evidence>
<dbReference type="AlphaFoldDB" id="A0A2D2CYB7"/>
<dbReference type="EMBL" id="CP023737">
    <property type="protein sequence ID" value="ATQ67639.1"/>
    <property type="molecule type" value="Genomic_DNA"/>
</dbReference>
<dbReference type="RefSeq" id="WP_024749918.1">
    <property type="nucleotide sequence ID" value="NZ_ADVE02000001.1"/>
</dbReference>
<keyword evidence="2" id="KW-1185">Reference proteome</keyword>
<sequence>MRRWLIATAACGLGCLAALLALVLATDVFALFGTRASAIPVPQNLRLSTGGDRAIKALAIAALKEPLDVLFLGSSRVVFGFDPACRSLEGLRAYNAGLNGSHSDEAAEVLHYALDHGPKIARVVWNIDFEEFFREREGAGDFAQSGFAGASPLSVQLRHALTYEALRKSLAAIFGGQSFYMDVNGFYHYDRQAPANLDNGRDFSALPTLRDWFPHYLLTLQDRFAIAAEQRFARLEEAIREARGRGVAVDIVLMPTHVARRALFDLAGLQPRFELWKRRLAESVAAAAEGEGAPLRAFDFTEIGEIARARFGPGGPLERSPLFFEALHPKPIVGEMILARLLDRGPRAKFGDSLAETTRPERLAADRAALARWQAENPTLVATIAAVVQANDHRDEPLVATVRAEASFLMRE</sequence>